<reference evidence="1" key="1">
    <citation type="submission" date="2018-08" db="EMBL/GenBank/DDBJ databases">
        <title>PaGz-1, Complete genome sequences of 3 novel enterobacteria, Pakpunavirus like phages.</title>
        <authorList>
            <person name="Yuan S."/>
            <person name="Ma Y."/>
            <person name="Liu Q."/>
        </authorList>
    </citation>
    <scope>NUCLEOTIDE SEQUENCE [LARGE SCALE GENOMIC DNA]</scope>
</reference>
<evidence type="ECO:0000313" key="2">
    <source>
        <dbReference type="Proteomes" id="UP000289452"/>
    </source>
</evidence>
<proteinExistence type="predicted"/>
<dbReference type="InterPro" id="IPR058979">
    <property type="entry name" value="LysC-like"/>
</dbReference>
<name>A0A411B956_9CAUD</name>
<dbReference type="Proteomes" id="UP000289452">
    <property type="component" value="Segment"/>
</dbReference>
<keyword evidence="2" id="KW-1185">Reference proteome</keyword>
<protein>
    <submittedName>
        <fullName evidence="1">Uncharacterized protein</fullName>
    </submittedName>
</protein>
<sequence length="93" mass="10514">MQQRRSLSLLLGIVWTLLLQACSTELSVPQHQTILIVPPESLTDEVKVYRVEQDTVKGLARAYILNTNSAAMCNSQLQTIKLWAEEQRALYGK</sequence>
<dbReference type="PROSITE" id="PS51257">
    <property type="entry name" value="PROKAR_LIPOPROTEIN"/>
    <property type="match status" value="1"/>
</dbReference>
<dbReference type="EMBL" id="MH791399">
    <property type="protein sequence ID" value="QAX98142.1"/>
    <property type="molecule type" value="Genomic_DNA"/>
</dbReference>
<dbReference type="Pfam" id="PF23793">
    <property type="entry name" value="LysC"/>
    <property type="match status" value="1"/>
</dbReference>
<evidence type="ECO:0000313" key="1">
    <source>
        <dbReference type="EMBL" id="QAX98142.1"/>
    </source>
</evidence>
<accession>A0A411B956</accession>
<organism evidence="1 2">
    <name type="scientific">Pseudomonas phage PaGz-1</name>
    <dbReference type="NCBI Taxonomy" id="2419748"/>
    <lineage>
        <taxon>Viruses</taxon>
        <taxon>Duplodnaviria</taxon>
        <taxon>Heunggongvirae</taxon>
        <taxon>Uroviricota</taxon>
        <taxon>Caudoviricetes</taxon>
        <taxon>Vandenendeviridae</taxon>
        <taxon>Skurskavirinae</taxon>
        <taxon>Pakpunavirus</taxon>
        <taxon>Pakpunavirus PaGz-1</taxon>
    </lineage>
</organism>